<feature type="domain" description="SGNH hydrolase-type esterase" evidence="1">
    <location>
        <begin position="88"/>
        <end position="310"/>
    </location>
</feature>
<name>A0A135HQH4_9HYPH</name>
<evidence type="ECO:0000259" key="1">
    <source>
        <dbReference type="Pfam" id="PF13472"/>
    </source>
</evidence>
<dbReference type="Pfam" id="PF13472">
    <property type="entry name" value="Lipase_GDSL_2"/>
    <property type="match status" value="1"/>
</dbReference>
<dbReference type="Proteomes" id="UP000070107">
    <property type="component" value="Unassembled WGS sequence"/>
</dbReference>
<dbReference type="InterPro" id="IPR036514">
    <property type="entry name" value="SGNH_hydro_sf"/>
</dbReference>
<evidence type="ECO:0000313" key="2">
    <source>
        <dbReference type="EMBL" id="KXF75448.1"/>
    </source>
</evidence>
<dbReference type="Gene3D" id="3.40.50.1110">
    <property type="entry name" value="SGNH hydrolase"/>
    <property type="match status" value="1"/>
</dbReference>
<dbReference type="EMBL" id="LNTU01000038">
    <property type="protein sequence ID" value="KXF75448.1"/>
    <property type="molecule type" value="Genomic_DNA"/>
</dbReference>
<dbReference type="RefSeq" id="WP_068884652.1">
    <property type="nucleotide sequence ID" value="NZ_LNTU01000038.1"/>
</dbReference>
<dbReference type="SUPFAM" id="SSF52266">
    <property type="entry name" value="SGNH hydrolase"/>
    <property type="match status" value="1"/>
</dbReference>
<keyword evidence="3" id="KW-1185">Reference proteome</keyword>
<dbReference type="GO" id="GO:0016788">
    <property type="term" value="F:hydrolase activity, acting on ester bonds"/>
    <property type="evidence" value="ECO:0007669"/>
    <property type="project" value="UniProtKB-ARBA"/>
</dbReference>
<sequence length="322" mass="35813">MVKMSSTRNLLIPIFISVALIIGAEISLRLILGLGNPPLFESDPEIGYLMVANQDVYRRGGRIKINAFHQRSNDLPLHPADGVTRILFLGDSITFGVTGVDQTQIFSELVGSTLRRSGQNVEVMNASAVSWGIGNEFAYVRRFGTFGSKISVLQIGSADLLQPTSTGDGVGVNAGQPSQKPFSAIGELFERVLIPRLMIFMGLEDQGNEPAPSDRDWQFQQNMQHFANLIATIRRQNSLPLVVIMPTLFEMTSEIDPELQLYAPYRSRFQRYLQQLAVPFIDVWEPWLRDPNVDSYYTDGTHLTAAGNRALSKEIVAAINRL</sequence>
<reference evidence="2 3" key="1">
    <citation type="submission" date="2015-11" db="EMBL/GenBank/DDBJ databases">
        <title>Draft genome sequence of Paramesorhizobium deserti A-3-E, a strain highly resistant to diverse beta-lactam antibiotics.</title>
        <authorList>
            <person name="Lv R."/>
            <person name="Yang X."/>
            <person name="Fang N."/>
            <person name="Guo J."/>
            <person name="Luo X."/>
            <person name="Peng F."/>
            <person name="Yang R."/>
            <person name="Cui Y."/>
            <person name="Fang C."/>
            <person name="Song Y."/>
        </authorList>
    </citation>
    <scope>NUCLEOTIDE SEQUENCE [LARGE SCALE GENOMIC DNA]</scope>
    <source>
        <strain evidence="2 3">A-3-E</strain>
    </source>
</reference>
<evidence type="ECO:0000313" key="3">
    <source>
        <dbReference type="Proteomes" id="UP000070107"/>
    </source>
</evidence>
<gene>
    <name evidence="2" type="ORF">ATN84_19505</name>
</gene>
<dbReference type="CDD" id="cd00229">
    <property type="entry name" value="SGNH_hydrolase"/>
    <property type="match status" value="1"/>
</dbReference>
<comment type="caution">
    <text evidence="2">The sequence shown here is derived from an EMBL/GenBank/DDBJ whole genome shotgun (WGS) entry which is preliminary data.</text>
</comment>
<protein>
    <recommendedName>
        <fullName evidence="1">SGNH hydrolase-type esterase domain-containing protein</fullName>
    </recommendedName>
</protein>
<dbReference type="InterPro" id="IPR013830">
    <property type="entry name" value="SGNH_hydro"/>
</dbReference>
<dbReference type="AlphaFoldDB" id="A0A135HQH4"/>
<organism evidence="2 3">
    <name type="scientific">Paramesorhizobium deserti</name>
    <dbReference type="NCBI Taxonomy" id="1494590"/>
    <lineage>
        <taxon>Bacteria</taxon>
        <taxon>Pseudomonadati</taxon>
        <taxon>Pseudomonadota</taxon>
        <taxon>Alphaproteobacteria</taxon>
        <taxon>Hyphomicrobiales</taxon>
        <taxon>Phyllobacteriaceae</taxon>
        <taxon>Paramesorhizobium</taxon>
    </lineage>
</organism>
<dbReference type="OrthoDB" id="916975at2"/>
<proteinExistence type="predicted"/>
<dbReference type="STRING" id="1494590.ATN84_19505"/>
<accession>A0A135HQH4</accession>